<proteinExistence type="predicted"/>
<dbReference type="GO" id="GO:1990351">
    <property type="term" value="C:transporter complex"/>
    <property type="evidence" value="ECO:0007669"/>
    <property type="project" value="TreeGrafter"/>
</dbReference>
<keyword evidence="5" id="KW-1185">Reference proteome</keyword>
<dbReference type="GO" id="GO:0009279">
    <property type="term" value="C:cell outer membrane"/>
    <property type="evidence" value="ECO:0007669"/>
    <property type="project" value="TreeGrafter"/>
</dbReference>
<evidence type="ECO:0000259" key="3">
    <source>
        <dbReference type="Pfam" id="PF19838"/>
    </source>
</evidence>
<feature type="region of interest" description="Disordered" evidence="1">
    <location>
        <begin position="731"/>
        <end position="772"/>
    </location>
</feature>
<evidence type="ECO:0000313" key="4">
    <source>
        <dbReference type="EMBL" id="MBB4119269.1"/>
    </source>
</evidence>
<comment type="caution">
    <text evidence="4">The sequence shown here is derived from an EMBL/GenBank/DDBJ whole genome shotgun (WGS) entry which is preliminary data.</text>
</comment>
<name>A0A840ELN1_9FLAO</name>
<accession>A0A840ELN1</accession>
<dbReference type="Proteomes" id="UP000553034">
    <property type="component" value="Unassembled WGS sequence"/>
</dbReference>
<feature type="signal peptide" evidence="2">
    <location>
        <begin position="1"/>
        <end position="22"/>
    </location>
</feature>
<dbReference type="PANTHER" id="PTHR30189:SF1">
    <property type="entry name" value="LPS-ASSEMBLY PROTEIN LPTD"/>
    <property type="match status" value="1"/>
</dbReference>
<feature type="chain" id="PRO_5032866444" evidence="2">
    <location>
        <begin position="23"/>
        <end position="892"/>
    </location>
</feature>
<evidence type="ECO:0000313" key="5">
    <source>
        <dbReference type="Proteomes" id="UP000553034"/>
    </source>
</evidence>
<dbReference type="InterPro" id="IPR045659">
    <property type="entry name" value="LptD_2"/>
</dbReference>
<dbReference type="Pfam" id="PF19838">
    <property type="entry name" value="LptD_2"/>
    <property type="match status" value="1"/>
</dbReference>
<feature type="compositionally biased region" description="Basic and acidic residues" evidence="1">
    <location>
        <begin position="731"/>
        <end position="754"/>
    </location>
</feature>
<keyword evidence="2" id="KW-0732">Signal</keyword>
<dbReference type="AlphaFoldDB" id="A0A840ELN1"/>
<reference evidence="4 5" key="1">
    <citation type="submission" date="2020-08" db="EMBL/GenBank/DDBJ databases">
        <title>Genomic Encyclopedia of Type Strains, Phase IV (KMG-IV): sequencing the most valuable type-strain genomes for metagenomic binning, comparative biology and taxonomic classification.</title>
        <authorList>
            <person name="Goeker M."/>
        </authorList>
    </citation>
    <scope>NUCLEOTIDE SEQUENCE [LARGE SCALE GENOMIC DNA]</scope>
    <source>
        <strain evidence="4 5">DSM 29568</strain>
    </source>
</reference>
<organism evidence="4 5">
    <name type="scientific">Mesonia hippocampi</name>
    <dbReference type="NCBI Taxonomy" id="1628250"/>
    <lineage>
        <taxon>Bacteria</taxon>
        <taxon>Pseudomonadati</taxon>
        <taxon>Bacteroidota</taxon>
        <taxon>Flavobacteriia</taxon>
        <taxon>Flavobacteriales</taxon>
        <taxon>Flavobacteriaceae</taxon>
        <taxon>Mesonia</taxon>
    </lineage>
</organism>
<gene>
    <name evidence="4" type="ORF">GGR32_001565</name>
</gene>
<dbReference type="EMBL" id="JACIFO010000005">
    <property type="protein sequence ID" value="MBB4119269.1"/>
    <property type="molecule type" value="Genomic_DNA"/>
</dbReference>
<dbReference type="PANTHER" id="PTHR30189">
    <property type="entry name" value="LPS-ASSEMBLY PROTEIN"/>
    <property type="match status" value="1"/>
</dbReference>
<feature type="domain" description="LPS-assembly protein LptD central" evidence="3">
    <location>
        <begin position="220"/>
        <end position="692"/>
    </location>
</feature>
<evidence type="ECO:0000256" key="1">
    <source>
        <dbReference type="SAM" id="MobiDB-lite"/>
    </source>
</evidence>
<dbReference type="InterPro" id="IPR050218">
    <property type="entry name" value="LptD"/>
</dbReference>
<dbReference type="RefSeq" id="WP_425487752.1">
    <property type="nucleotide sequence ID" value="NZ_JACIFO010000005.1"/>
</dbReference>
<evidence type="ECO:0000256" key="2">
    <source>
        <dbReference type="SAM" id="SignalP"/>
    </source>
</evidence>
<sequence>MLLNKFYISIILCLLFSQLTKAQEFNTKKALNIPAEPTQETPVGDSLVQEGLLKVRDTIKADTLKKQSTFLSDQVVSTAKDYIKFDRKNERVYLYNEAKIVYGDLEIQAGLIILDNRKNEVYAFGIKDTANNYTQKPIFTQANNVVEPDSIRFNFDTEKALVYNSRTEQGGFKIKGAVTKRQNDSVYFMKNVKFTTAQNIDDPEYYFYARKIKMVPDKKIVSGLVNMYIADVPTPLGLPFGYFPLTEERASGFIIPSFGDNRNRGYFLQNGGYYFAISDYVDLTVLGDYYTNGSYGLNFSSNYAYRYRFNGNVSFRYEKLLNSEPGFPDYSEQSIYNIRWSHRQAAKANPNSNFSASVNLGSSKYYKETINQNNSGNFLQNNLSSSVSYSKTFPGEPQVNLSITATHSQNTNTEEINMTLPTVQASMDRIYPFAPKNGTKKGILQNINFQYSFNGKNQFKTTDSLFFKPQMFRDASTGMQHSIPISTNFKVFKHFSVSAGTNYKENWVFKTYPKRYDEQLQEVVTDTSRGFSTYRTYNFSTGIGTTIYGMFNFGKDKKINAIRHVIRPSISYSVAPKFDEFYDTYLIPATSGMDEEIVEYSKFEGTLYGAPSNRYASSINFSVSNDFEAKIRAKDSLATEPEKRSLLKNLQFSTSYNMAADSLKLQPVTVRGTLPLFKEKLNVNFNGALDPYALNNKNQRIDKLNINNGGSLFRLARANVSFGYSFSSKDFERNKDDEDAQDETHRNGGRKDDLFGVATNTTGGVNNEEKEPKVDETEWYNYKIPWDLRLSYTMTYNNDRRQNEISSHSIMFSGNLQLSPRWSVGVSSGYDLKNNGFTYTQLRFQRDLESWKMSFNWTPFGTRESWYFYIGIKASMLSDIKYDKNRERDRTL</sequence>
<protein>
    <submittedName>
        <fullName evidence="4">Lipopolysaccharide assembly outer membrane protein LptD (OstA)</fullName>
    </submittedName>
</protein>